<accession>A0A916NI20</accession>
<evidence type="ECO:0000256" key="1">
    <source>
        <dbReference type="ARBA" id="ARBA00007074"/>
    </source>
</evidence>
<dbReference type="InterPro" id="IPR000064">
    <property type="entry name" value="NLP_P60_dom"/>
</dbReference>
<comment type="similarity">
    <text evidence="1">Belongs to the peptidase C40 family.</text>
</comment>
<dbReference type="KEGG" id="ptan:CRYO30217_02042"/>
<dbReference type="Proteomes" id="UP000683507">
    <property type="component" value="Chromosome"/>
</dbReference>
<dbReference type="SUPFAM" id="SSF54001">
    <property type="entry name" value="Cysteine proteinases"/>
    <property type="match status" value="1"/>
</dbReference>
<dbReference type="GO" id="GO:0006508">
    <property type="term" value="P:proteolysis"/>
    <property type="evidence" value="ECO:0007669"/>
    <property type="project" value="UniProtKB-KW"/>
</dbReference>
<dbReference type="PANTHER" id="PTHR47053">
    <property type="entry name" value="MUREIN DD-ENDOPEPTIDASE MEPH-RELATED"/>
    <property type="match status" value="1"/>
</dbReference>
<dbReference type="Gene3D" id="2.30.30.40">
    <property type="entry name" value="SH3 Domains"/>
    <property type="match status" value="1"/>
</dbReference>
<dbReference type="Gene3D" id="3.90.1720.10">
    <property type="entry name" value="endopeptidase domain like (from Nostoc punctiforme)"/>
    <property type="match status" value="1"/>
</dbReference>
<dbReference type="RefSeq" id="WP_258542248.1">
    <property type="nucleotide sequence ID" value="NZ_OU015584.1"/>
</dbReference>
<dbReference type="Pfam" id="PF18348">
    <property type="entry name" value="SH3_16"/>
    <property type="match status" value="1"/>
</dbReference>
<dbReference type="InterPro" id="IPR051202">
    <property type="entry name" value="Peptidase_C40"/>
</dbReference>
<name>A0A916NI20_9FLAO</name>
<keyword evidence="4" id="KW-0788">Thiol protease</keyword>
<evidence type="ECO:0000256" key="3">
    <source>
        <dbReference type="ARBA" id="ARBA00022801"/>
    </source>
</evidence>
<dbReference type="Pfam" id="PF00877">
    <property type="entry name" value="NLPC_P60"/>
    <property type="match status" value="1"/>
</dbReference>
<proteinExistence type="inferred from homology"/>
<dbReference type="GO" id="GO:0008234">
    <property type="term" value="F:cysteine-type peptidase activity"/>
    <property type="evidence" value="ECO:0007669"/>
    <property type="project" value="UniProtKB-KW"/>
</dbReference>
<dbReference type="AlphaFoldDB" id="A0A916NI20"/>
<dbReference type="EMBL" id="OU015584">
    <property type="protein sequence ID" value="CAG5082915.1"/>
    <property type="molecule type" value="Genomic_DNA"/>
</dbReference>
<evidence type="ECO:0000256" key="2">
    <source>
        <dbReference type="ARBA" id="ARBA00022670"/>
    </source>
</evidence>
<evidence type="ECO:0000313" key="7">
    <source>
        <dbReference type="Proteomes" id="UP000683507"/>
    </source>
</evidence>
<evidence type="ECO:0000259" key="5">
    <source>
        <dbReference type="PROSITE" id="PS51935"/>
    </source>
</evidence>
<dbReference type="EC" id="3.4.14.13" evidence="6"/>
<dbReference type="PROSITE" id="PS51935">
    <property type="entry name" value="NLPC_P60"/>
    <property type="match status" value="1"/>
</dbReference>
<feature type="domain" description="NlpC/P60" evidence="5">
    <location>
        <begin position="125"/>
        <end position="253"/>
    </location>
</feature>
<dbReference type="InterPro" id="IPR041382">
    <property type="entry name" value="SH3_16"/>
</dbReference>
<dbReference type="InterPro" id="IPR038765">
    <property type="entry name" value="Papain-like_cys_pep_sf"/>
</dbReference>
<protein>
    <submittedName>
        <fullName evidence="6">Gamma-D-glutamyl-L-lysine dipeptidyl-peptidase</fullName>
        <ecNumber evidence="6">3.4.14.13</ecNumber>
    </submittedName>
</protein>
<evidence type="ECO:0000313" key="6">
    <source>
        <dbReference type="EMBL" id="CAG5082915.1"/>
    </source>
</evidence>
<evidence type="ECO:0000256" key="4">
    <source>
        <dbReference type="ARBA" id="ARBA00022807"/>
    </source>
</evidence>
<gene>
    <name evidence="6" type="primary">ykfC</name>
    <name evidence="6" type="ORF">CRYO30217_02042</name>
</gene>
<dbReference type="PANTHER" id="PTHR47053:SF1">
    <property type="entry name" value="MUREIN DD-ENDOPEPTIDASE MEPH-RELATED"/>
    <property type="match status" value="1"/>
</dbReference>
<organism evidence="6 7">
    <name type="scientific">Parvicella tangerina</name>
    <dbReference type="NCBI Taxonomy" id="2829795"/>
    <lineage>
        <taxon>Bacteria</taxon>
        <taxon>Pseudomonadati</taxon>
        <taxon>Bacteroidota</taxon>
        <taxon>Flavobacteriia</taxon>
        <taxon>Flavobacteriales</taxon>
        <taxon>Parvicellaceae</taxon>
        <taxon>Parvicella</taxon>
    </lineage>
</organism>
<keyword evidence="7" id="KW-1185">Reference proteome</keyword>
<reference evidence="6" key="1">
    <citation type="submission" date="2021-04" db="EMBL/GenBank/DDBJ databases">
        <authorList>
            <person name="Rodrigo-Torres L."/>
            <person name="Arahal R. D."/>
            <person name="Lucena T."/>
        </authorList>
    </citation>
    <scope>NUCLEOTIDE SEQUENCE</scope>
    <source>
        <strain evidence="6">AS29M-1</strain>
    </source>
</reference>
<keyword evidence="3 6" id="KW-0378">Hydrolase</keyword>
<keyword evidence="2" id="KW-0645">Protease</keyword>
<sequence length="253" mass="28904">MSYGFAKLAIIPIRAEGSDKAEIISQLLFGEHYEVLEEAEKWIRIRNHFDQYEGWICRKQFFEITGKEFDELGINDFPMCASLTGQVTLADENTNITRGAVLPYYHQGYIRIRDQRAKFTGDLNQTSADKIMEYALSYLNTPYLWGGRSPFGIDCSGFAQIVYKLCGYKLPRDAYQQAEHGYDVPFVETSEPGDLAFFDNAEGHITHVGIITEPGKIIHASGSVKIDLLDSEGIFDQELKRYTHKLRLIRRII</sequence>